<organism evidence="2 3">
    <name type="scientific">Cirrhinus mrigala</name>
    <name type="common">Mrigala</name>
    <dbReference type="NCBI Taxonomy" id="683832"/>
    <lineage>
        <taxon>Eukaryota</taxon>
        <taxon>Metazoa</taxon>
        <taxon>Chordata</taxon>
        <taxon>Craniata</taxon>
        <taxon>Vertebrata</taxon>
        <taxon>Euteleostomi</taxon>
        <taxon>Actinopterygii</taxon>
        <taxon>Neopterygii</taxon>
        <taxon>Teleostei</taxon>
        <taxon>Ostariophysi</taxon>
        <taxon>Cypriniformes</taxon>
        <taxon>Cyprinidae</taxon>
        <taxon>Labeoninae</taxon>
        <taxon>Labeonini</taxon>
        <taxon>Cirrhinus</taxon>
    </lineage>
</organism>
<feature type="compositionally biased region" description="Acidic residues" evidence="1">
    <location>
        <begin position="836"/>
        <end position="846"/>
    </location>
</feature>
<evidence type="ECO:0000313" key="2">
    <source>
        <dbReference type="EMBL" id="KAL0150371.1"/>
    </source>
</evidence>
<proteinExistence type="predicted"/>
<evidence type="ECO:0000256" key="1">
    <source>
        <dbReference type="SAM" id="MobiDB-lite"/>
    </source>
</evidence>
<dbReference type="EMBL" id="JAMKFB020000295">
    <property type="protein sequence ID" value="KAL0150371.1"/>
    <property type="molecule type" value="Genomic_DNA"/>
</dbReference>
<accession>A0ABD0MN71</accession>
<feature type="region of interest" description="Disordered" evidence="1">
    <location>
        <begin position="817"/>
        <end position="850"/>
    </location>
</feature>
<name>A0ABD0MN71_CIRMR</name>
<evidence type="ECO:0000313" key="3">
    <source>
        <dbReference type="Proteomes" id="UP001529510"/>
    </source>
</evidence>
<sequence length="917" mass="103559">MIYVCFSEELAPFSVACEENTNGLLKAFYERPGVSSFLSEEDVHIPIFPSVVGNAAEELKYTFDLDGVVVLLSDVSCIKAGVHYLSVGKVDVSKLSNHWHILKKHLDLRRYSRDGVNALQKCMGVVLGLVDGGYFLNMTCVPKNPDHAHPMFKKELSVKGHAIGMLNAVLQNFRERLKMLPPKELERPSIMKSHLGNLTRMNVLHSDQKFVLEVFCQALSSVNNDLDMHILMSLSKFGQKDDREFNLGALVDPEGVMNVSYHAGCNVRPVDPSIDLFWSRFGLQEVVGRRGTLFPVYSMAEASNYQSNIDNKDLDVDGMLRQVLRDVACSVNFVQLYATTPHCHHSPAVSHPVSRVITLCDLHNEKHRSMLHGHAARYLMHMEDLSKKTVCRVSLRLEAVFLVKPDYDLIVNPRNFFVHSALDYLLETVPMIVPFKDNEDGLGLRNVVHSVASHLTQSLGDVFAAKKGMGGFFSSWRSFQLELALEEFFFGQVVGKYSKQYAAALGVCPSSSNSMTRMRGFLGLSHVGSASVGESPPPLEIWVHDDVQKARVERIFGLSDFMTAGQVVVGEQLLRILMSDLYGRNDRLPTELLRGPERPIGNLVGCRNVGEFSREVCTRKGFGYPFTFERALKIVTCFCVDPVPCLESALSKLKYFPSIRYWDEKRHPKVKWNFKDYVELHKPTEVPSAASRAASYCGDVCARMEELDLTFSRNLRKYREKGMPWMERCVQCLPRGMPEDRMLTALVFLSSVGMIMNGDYVYFQKLAEIERNLPVTQNHLQELGILSKLLLLHSPMVYRFHESVPYKLVVSTVSPAPQVSQAQRRPRASSGGSTAEPDEEEAEQPEEQVVQRIATATVPANMYSRWSDLEMSYVDLNSSISHSHAYAMYVKRCRENSTPVRTLESFKRKRRRLLVEA</sequence>
<protein>
    <submittedName>
        <fullName evidence="2">Uncharacterized protein</fullName>
    </submittedName>
</protein>
<reference evidence="2 3" key="1">
    <citation type="submission" date="2024-05" db="EMBL/GenBank/DDBJ databases">
        <title>Genome sequencing and assembly of Indian major carp, Cirrhinus mrigala (Hamilton, 1822).</title>
        <authorList>
            <person name="Mohindra V."/>
            <person name="Chowdhury L.M."/>
            <person name="Lal K."/>
            <person name="Jena J.K."/>
        </authorList>
    </citation>
    <scope>NUCLEOTIDE SEQUENCE [LARGE SCALE GENOMIC DNA]</scope>
    <source>
        <strain evidence="2">CM1030</strain>
        <tissue evidence="2">Blood</tissue>
    </source>
</reference>
<dbReference type="Proteomes" id="UP001529510">
    <property type="component" value="Unassembled WGS sequence"/>
</dbReference>
<dbReference type="AlphaFoldDB" id="A0ABD0MN71"/>
<keyword evidence="3" id="KW-1185">Reference proteome</keyword>
<comment type="caution">
    <text evidence="2">The sequence shown here is derived from an EMBL/GenBank/DDBJ whole genome shotgun (WGS) entry which is preliminary data.</text>
</comment>
<gene>
    <name evidence="2" type="ORF">M9458_054188</name>
</gene>